<dbReference type="InterPro" id="IPR040976">
    <property type="entry name" value="Pkinase_fungal"/>
</dbReference>
<sequence length="700" mass="79829">MYRLVQIEKFEPCFTSLVEEMEEVRAAVPQIEWELFKKACLPQVNQEHLDALYSQLKVDGTLEDDTWRGFRSDSTQDEENHYEPLVGCFNEVVAKSVALQNGGKPRIVLKRPEHALLSENPDASYKPDIVVGVAKTRYVGGLDEGSTGYECDVVLLGEFERSIKDRTVDENVVKITENSAQVMFNDPTRRFIFGITIECTTIRLWFFSRSHILVTHDLDLEVNVKDIVYFIAALASAIDEELGFDSSVRRVWYGDGIHYQYRVGGKTYQTVRMVSGSKARLVLGRGTRVWEVVEVLSGSGEPIQLGCRLFILKDSWIPEDAPTEKEVLDSIYERVNQYHDLGLDRSRFYDYFVKIEACERICINSTMDSEQLGLDSSTNFLREETIPDDPHAFLLRRKKVGSGSLQWEAPVGALPGQFMPQGTSRIEIQMSRKRVHCRTLSERFGMVLHEITNHKMVLEAITYMITGMKFMYSAGYVHRDISSGNLLVSISQGNVVCKLIDLECAKRMDEPTFYKDSKTGSPYFIAVEVEQGLYSFLPDDDNPSPDEVECFESTEFPATDASATFRHNWLHDIESLFWIVVYRLFSTYPDGKLVTSLRSNHETFHKLFLSGQTRASFLANDQFRKTTLSQLPPEFHQEGQRIHNIGKALKAQYRKIEALPSFPRVKMDFGDVFDLFEQYFSKVLGVAFDGSVLVPIYSSG</sequence>
<dbReference type="GO" id="GO:0004672">
    <property type="term" value="F:protein kinase activity"/>
    <property type="evidence" value="ECO:0007669"/>
    <property type="project" value="InterPro"/>
</dbReference>
<comment type="caution">
    <text evidence="2">The sequence shown here is derived from an EMBL/GenBank/DDBJ whole genome shotgun (WGS) entry which is preliminary data.</text>
</comment>
<evidence type="ECO:0000313" key="3">
    <source>
        <dbReference type="Proteomes" id="UP001383192"/>
    </source>
</evidence>
<dbReference type="PANTHER" id="PTHR38248">
    <property type="entry name" value="FUNK1 6"/>
    <property type="match status" value="1"/>
</dbReference>
<proteinExistence type="predicted"/>
<dbReference type="SUPFAM" id="SSF56112">
    <property type="entry name" value="Protein kinase-like (PK-like)"/>
    <property type="match status" value="1"/>
</dbReference>
<dbReference type="Proteomes" id="UP001383192">
    <property type="component" value="Unassembled WGS sequence"/>
</dbReference>
<protein>
    <recommendedName>
        <fullName evidence="1">Fungal-type protein kinase domain-containing protein</fullName>
    </recommendedName>
</protein>
<dbReference type="PROSITE" id="PS00109">
    <property type="entry name" value="PROTEIN_KINASE_TYR"/>
    <property type="match status" value="1"/>
</dbReference>
<dbReference type="Pfam" id="PF17667">
    <property type="entry name" value="Pkinase_fungal"/>
    <property type="match status" value="1"/>
</dbReference>
<name>A0AAW0CT74_9AGAR</name>
<keyword evidence="3" id="KW-1185">Reference proteome</keyword>
<evidence type="ECO:0000259" key="1">
    <source>
        <dbReference type="Pfam" id="PF17667"/>
    </source>
</evidence>
<reference evidence="2 3" key="1">
    <citation type="submission" date="2024-01" db="EMBL/GenBank/DDBJ databases">
        <title>A draft genome for a cacao thread blight-causing isolate of Paramarasmius palmivorus.</title>
        <authorList>
            <person name="Baruah I.K."/>
            <person name="Bukari Y."/>
            <person name="Amoako-Attah I."/>
            <person name="Meinhardt L.W."/>
            <person name="Bailey B.A."/>
            <person name="Cohen S.P."/>
        </authorList>
    </citation>
    <scope>NUCLEOTIDE SEQUENCE [LARGE SCALE GENOMIC DNA]</scope>
    <source>
        <strain evidence="2 3">GH-12</strain>
    </source>
</reference>
<dbReference type="InterPro" id="IPR011009">
    <property type="entry name" value="Kinase-like_dom_sf"/>
</dbReference>
<dbReference type="PANTHER" id="PTHR38248:SF2">
    <property type="entry name" value="FUNK1 11"/>
    <property type="match status" value="1"/>
</dbReference>
<feature type="domain" description="Fungal-type protein kinase" evidence="1">
    <location>
        <begin position="149"/>
        <end position="582"/>
    </location>
</feature>
<evidence type="ECO:0000313" key="2">
    <source>
        <dbReference type="EMBL" id="KAK7042948.1"/>
    </source>
</evidence>
<organism evidence="2 3">
    <name type="scientific">Paramarasmius palmivorus</name>
    <dbReference type="NCBI Taxonomy" id="297713"/>
    <lineage>
        <taxon>Eukaryota</taxon>
        <taxon>Fungi</taxon>
        <taxon>Dikarya</taxon>
        <taxon>Basidiomycota</taxon>
        <taxon>Agaricomycotina</taxon>
        <taxon>Agaricomycetes</taxon>
        <taxon>Agaricomycetidae</taxon>
        <taxon>Agaricales</taxon>
        <taxon>Marasmiineae</taxon>
        <taxon>Marasmiaceae</taxon>
        <taxon>Paramarasmius</taxon>
    </lineage>
</organism>
<accession>A0AAW0CT74</accession>
<dbReference type="AlphaFoldDB" id="A0AAW0CT74"/>
<dbReference type="EMBL" id="JAYKXP010000030">
    <property type="protein sequence ID" value="KAK7042948.1"/>
    <property type="molecule type" value="Genomic_DNA"/>
</dbReference>
<gene>
    <name evidence="2" type="ORF">VNI00_008685</name>
</gene>
<dbReference type="InterPro" id="IPR008266">
    <property type="entry name" value="Tyr_kinase_AS"/>
</dbReference>
<dbReference type="Gene3D" id="1.10.510.10">
    <property type="entry name" value="Transferase(Phosphotransferase) domain 1"/>
    <property type="match status" value="1"/>
</dbReference>